<evidence type="ECO:0000313" key="1">
    <source>
        <dbReference type="EMBL" id="OXR34709.1"/>
    </source>
</evidence>
<gene>
    <name evidence="2" type="ORF">HGP31_13310</name>
    <name evidence="1" type="ORF">PSUM_02085</name>
</gene>
<accession>A0AAE7DE76</accession>
<dbReference type="EMBL" id="NIWU01000001">
    <property type="protein sequence ID" value="OXR34709.1"/>
    <property type="molecule type" value="Genomic_DNA"/>
</dbReference>
<dbReference type="GeneID" id="72194565"/>
<name>A0AAE7DE76_9PSED</name>
<dbReference type="Gene3D" id="1.20.910.10">
    <property type="entry name" value="Heme oxygenase-like"/>
    <property type="match status" value="1"/>
</dbReference>
<proteinExistence type="predicted"/>
<dbReference type="EMBL" id="CP051487">
    <property type="protein sequence ID" value="QJC79244.1"/>
    <property type="molecule type" value="Genomic_DNA"/>
</dbReference>
<dbReference type="AlphaFoldDB" id="A0AAE7DE76"/>
<protein>
    <submittedName>
        <fullName evidence="2">Iron-containing redox enzyme family protein</fullName>
    </submittedName>
</protein>
<dbReference type="Proteomes" id="UP000501367">
    <property type="component" value="Chromosome"/>
</dbReference>
<dbReference type="SMART" id="SM01236">
    <property type="entry name" value="Haem_oxygenase_2"/>
    <property type="match status" value="1"/>
</dbReference>
<dbReference type="InterPro" id="IPR016084">
    <property type="entry name" value="Haem_Oase-like_multi-hlx"/>
</dbReference>
<evidence type="ECO:0000313" key="4">
    <source>
        <dbReference type="Proteomes" id="UP000501367"/>
    </source>
</evidence>
<evidence type="ECO:0000313" key="3">
    <source>
        <dbReference type="Proteomes" id="UP000215455"/>
    </source>
</evidence>
<dbReference type="KEGG" id="pum:HGP31_13310"/>
<reference evidence="1 3" key="1">
    <citation type="submission" date="2017-06" db="EMBL/GenBank/DDBJ databases">
        <authorList>
            <person name="Furmanczyk E.M."/>
        </authorList>
    </citation>
    <scope>NUCLEOTIDE SEQUENCE [LARGE SCALE GENOMIC DNA]</scope>
    <source>
        <strain evidence="1 3">DSM 16611</strain>
    </source>
</reference>
<dbReference type="Pfam" id="PF14518">
    <property type="entry name" value="Haem_oxygenas_2"/>
    <property type="match status" value="1"/>
</dbReference>
<dbReference type="RefSeq" id="WP_020800990.1">
    <property type="nucleotide sequence ID" value="NZ_CP044409.1"/>
</dbReference>
<reference evidence="2 4" key="2">
    <citation type="submission" date="2020-04" db="EMBL/GenBank/DDBJ databases">
        <authorList>
            <person name="Yao Y."/>
            <person name="He Z."/>
        </authorList>
    </citation>
    <scope>NUCLEOTIDE SEQUENCE [LARGE SCALE GENOMIC DNA]</scope>
    <source>
        <strain evidence="2 4">CY-1</strain>
    </source>
</reference>
<keyword evidence="3" id="KW-1185">Reference proteome</keyword>
<sequence>MTLFTPLSGSPSALSDAGVDGPYRELYGLLYSNDPQAATRGEQFLREQLALAAELPCDLPEEPGQLSSWTEQHCADVARDYALYLEARKQGGARRYFSNKAHALCFLQRVAPTKEVDGAWLAGVLEHWQDMRYDGLLSTYLEELGNGDARQNHVVIYRKLLAAHDCGDRQGLLDEHFRQGAIQLALGQCSAMFMPEVIGYNLGYEQLPLHLLISAYELRELGIDPYYFTLHVTIDNISSGHGRKAIEALLELMPMEEGRDEFYRRVAVGYRLNDLGPGSTAVIAGFDLQQEVIAMLERKRTYGQHMHSDYCQIEGQTVNQWLATPGQTEDFLGALQRKGWIKRHGPPGESRFWQLIEGDTAAMFGVFSGYEKQLLHDWIAGDWQAPQQQRAIRRVPSDDAFADDAWANDTELKALQDALHDQSPRQQLQLLIPWLCAQRHCRPAGLYATRRFIECVARLR</sequence>
<evidence type="ECO:0000313" key="2">
    <source>
        <dbReference type="EMBL" id="QJC79244.1"/>
    </source>
</evidence>
<organism evidence="2 4">
    <name type="scientific">Pseudomonas umsongensis</name>
    <dbReference type="NCBI Taxonomy" id="198618"/>
    <lineage>
        <taxon>Bacteria</taxon>
        <taxon>Pseudomonadati</taxon>
        <taxon>Pseudomonadota</taxon>
        <taxon>Gammaproteobacteria</taxon>
        <taxon>Pseudomonadales</taxon>
        <taxon>Pseudomonadaceae</taxon>
        <taxon>Pseudomonas</taxon>
    </lineage>
</organism>
<dbReference type="Proteomes" id="UP000215455">
    <property type="component" value="Unassembled WGS sequence"/>
</dbReference>